<reference evidence="2 3" key="1">
    <citation type="submission" date="2021-08" db="EMBL/GenBank/DDBJ databases">
        <title>The highly contiguous genome resource for Trichoderma semiorbis FJ059, a fungal antagonistic to plant pathogens.</title>
        <authorList>
            <person name="Liu T."/>
        </authorList>
    </citation>
    <scope>NUCLEOTIDE SEQUENCE [LARGE SCALE GENOMIC DNA]</scope>
    <source>
        <strain evidence="2 3">FJ059</strain>
    </source>
</reference>
<organism evidence="2 3">
    <name type="scientific">Trichoderma semiorbis</name>
    <dbReference type="NCBI Taxonomy" id="1491008"/>
    <lineage>
        <taxon>Eukaryota</taxon>
        <taxon>Fungi</taxon>
        <taxon>Dikarya</taxon>
        <taxon>Ascomycota</taxon>
        <taxon>Pezizomycotina</taxon>
        <taxon>Sordariomycetes</taxon>
        <taxon>Hypocreomycetidae</taxon>
        <taxon>Hypocreales</taxon>
        <taxon>Hypocreaceae</taxon>
        <taxon>Trichoderma</taxon>
    </lineage>
</organism>
<sequence length="119" mass="13481">MNESYPPARAANGDPKPLEQGQIDSPRLGPAATTFSDHGRASRYVKPGVAVHSSVFPDHPPTYHMHRTVRVAVCMYKDEPRGLQVSSVASALQANNKFRRYSYKYRYRYRSWLPGIRTS</sequence>
<comment type="caution">
    <text evidence="2">The sequence shown here is derived from an EMBL/GenBank/DDBJ whole genome shotgun (WGS) entry which is preliminary data.</text>
</comment>
<evidence type="ECO:0000313" key="3">
    <source>
        <dbReference type="Proteomes" id="UP000826573"/>
    </source>
</evidence>
<dbReference type="AlphaFoldDB" id="A0A9P8HXR3"/>
<dbReference type="EMBL" id="JAIMJC010000001">
    <property type="protein sequence ID" value="KAH0532887.1"/>
    <property type="molecule type" value="Genomic_DNA"/>
</dbReference>
<gene>
    <name evidence="2" type="ORF">TsFJ059_001521</name>
</gene>
<evidence type="ECO:0000313" key="2">
    <source>
        <dbReference type="EMBL" id="KAH0532887.1"/>
    </source>
</evidence>
<dbReference type="Proteomes" id="UP000826573">
    <property type="component" value="Unassembled WGS sequence"/>
</dbReference>
<protein>
    <submittedName>
        <fullName evidence="2">Uncharacterized protein</fullName>
    </submittedName>
</protein>
<accession>A0A9P8HXR3</accession>
<proteinExistence type="predicted"/>
<keyword evidence="3" id="KW-1185">Reference proteome</keyword>
<name>A0A9P8HXR3_9HYPO</name>
<evidence type="ECO:0000256" key="1">
    <source>
        <dbReference type="SAM" id="MobiDB-lite"/>
    </source>
</evidence>
<feature type="region of interest" description="Disordered" evidence="1">
    <location>
        <begin position="1"/>
        <end position="35"/>
    </location>
</feature>